<name>A0A5E4Q6R3_9NEOP</name>
<dbReference type="AlphaFoldDB" id="A0A5E4Q6R3"/>
<dbReference type="EMBL" id="FZQP02001571">
    <property type="protein sequence ID" value="VVC93266.1"/>
    <property type="molecule type" value="Genomic_DNA"/>
</dbReference>
<accession>A0A5E4Q6R3</accession>
<keyword evidence="2" id="KW-1185">Reference proteome</keyword>
<organism evidence="1 2">
    <name type="scientific">Leptidea sinapis</name>
    <dbReference type="NCBI Taxonomy" id="189913"/>
    <lineage>
        <taxon>Eukaryota</taxon>
        <taxon>Metazoa</taxon>
        <taxon>Ecdysozoa</taxon>
        <taxon>Arthropoda</taxon>
        <taxon>Hexapoda</taxon>
        <taxon>Insecta</taxon>
        <taxon>Pterygota</taxon>
        <taxon>Neoptera</taxon>
        <taxon>Endopterygota</taxon>
        <taxon>Lepidoptera</taxon>
        <taxon>Glossata</taxon>
        <taxon>Ditrysia</taxon>
        <taxon>Papilionoidea</taxon>
        <taxon>Pieridae</taxon>
        <taxon>Dismorphiinae</taxon>
        <taxon>Leptidea</taxon>
    </lineage>
</organism>
<dbReference type="Proteomes" id="UP000324832">
    <property type="component" value="Unassembled WGS sequence"/>
</dbReference>
<evidence type="ECO:0000313" key="1">
    <source>
        <dbReference type="EMBL" id="VVC93266.1"/>
    </source>
</evidence>
<evidence type="ECO:0000313" key="2">
    <source>
        <dbReference type="Proteomes" id="UP000324832"/>
    </source>
</evidence>
<reference evidence="1 2" key="1">
    <citation type="submission" date="2017-07" db="EMBL/GenBank/DDBJ databases">
        <authorList>
            <person name="Talla V."/>
            <person name="Backstrom N."/>
        </authorList>
    </citation>
    <scope>NUCLEOTIDE SEQUENCE [LARGE SCALE GENOMIC DNA]</scope>
</reference>
<sequence length="76" mass="8973">MEMGSICLDLQEPRSIKVLLVVQVERLRHSHPFGHYHQTFHYLIIAQHHLGQNFSWYTCTLDYRISNICGIFTSIE</sequence>
<protein>
    <submittedName>
        <fullName evidence="1">Uncharacterized protein</fullName>
    </submittedName>
</protein>
<proteinExistence type="predicted"/>
<gene>
    <name evidence="1" type="ORF">LSINAPIS_LOCUS5494</name>
</gene>